<proteinExistence type="predicted"/>
<name>A0ACA9QER6_9GLOM</name>
<evidence type="ECO:0000313" key="1">
    <source>
        <dbReference type="EMBL" id="CAG8749570.1"/>
    </source>
</evidence>
<feature type="non-terminal residue" evidence="1">
    <location>
        <position position="133"/>
    </location>
</feature>
<dbReference type="EMBL" id="CAJVPU010045447">
    <property type="protein sequence ID" value="CAG8749570.1"/>
    <property type="molecule type" value="Genomic_DNA"/>
</dbReference>
<keyword evidence="2" id="KW-1185">Reference proteome</keyword>
<sequence length="133" mass="14902">PDPVFDLFGSPPAFTSNPVFNSETCIQPTPHTKPKPRVRPIRQDSGHAFEHRIASLLNRNGIKAHVFPSEQGDNGIDIIATYNRQIILIQCKNTVKLLGVKILRDFQASVHRFGDAILSVVVYNSKKLKYNPL</sequence>
<organism evidence="1 2">
    <name type="scientific">Dentiscutata heterogama</name>
    <dbReference type="NCBI Taxonomy" id="1316150"/>
    <lineage>
        <taxon>Eukaryota</taxon>
        <taxon>Fungi</taxon>
        <taxon>Fungi incertae sedis</taxon>
        <taxon>Mucoromycota</taxon>
        <taxon>Glomeromycotina</taxon>
        <taxon>Glomeromycetes</taxon>
        <taxon>Diversisporales</taxon>
        <taxon>Gigasporaceae</taxon>
        <taxon>Dentiscutata</taxon>
    </lineage>
</organism>
<protein>
    <submittedName>
        <fullName evidence="1">16816_t:CDS:1</fullName>
    </submittedName>
</protein>
<dbReference type="Proteomes" id="UP000789702">
    <property type="component" value="Unassembled WGS sequence"/>
</dbReference>
<gene>
    <name evidence="1" type="ORF">DHETER_LOCUS14554</name>
</gene>
<comment type="caution">
    <text evidence="1">The sequence shown here is derived from an EMBL/GenBank/DDBJ whole genome shotgun (WGS) entry which is preliminary data.</text>
</comment>
<reference evidence="1" key="1">
    <citation type="submission" date="2021-06" db="EMBL/GenBank/DDBJ databases">
        <authorList>
            <person name="Kallberg Y."/>
            <person name="Tangrot J."/>
            <person name="Rosling A."/>
        </authorList>
    </citation>
    <scope>NUCLEOTIDE SEQUENCE</scope>
    <source>
        <strain evidence="1">IL203A</strain>
    </source>
</reference>
<evidence type="ECO:0000313" key="2">
    <source>
        <dbReference type="Proteomes" id="UP000789702"/>
    </source>
</evidence>
<accession>A0ACA9QER6</accession>
<feature type="non-terminal residue" evidence="1">
    <location>
        <position position="1"/>
    </location>
</feature>